<accession>A0A835HSV8</accession>
<keyword evidence="3" id="KW-1185">Reference proteome</keyword>
<proteinExistence type="predicted"/>
<reference evidence="2 3" key="1">
    <citation type="submission" date="2020-10" db="EMBL/GenBank/DDBJ databases">
        <title>The Coptis chinensis genome and diversification of protoberbering-type alkaloids.</title>
        <authorList>
            <person name="Wang B."/>
            <person name="Shu S."/>
            <person name="Song C."/>
            <person name="Liu Y."/>
        </authorList>
    </citation>
    <scope>NUCLEOTIDE SEQUENCE [LARGE SCALE GENOMIC DNA]</scope>
    <source>
        <strain evidence="2">HL-2020</strain>
        <tissue evidence="2">Leaf</tissue>
    </source>
</reference>
<evidence type="ECO:0000313" key="2">
    <source>
        <dbReference type="EMBL" id="KAF9604039.1"/>
    </source>
</evidence>
<feature type="region of interest" description="Disordered" evidence="1">
    <location>
        <begin position="70"/>
        <end position="101"/>
    </location>
</feature>
<sequence>MVKCWCLATMRVTKQVSGLWKVVKYVGAHNHNLVSLAKRMCMPICKNLPIVAKMLIDSFRDEVIDKEIEDVDDHKDDDDDENRDRDEDNEDRDGEEVEFKI</sequence>
<dbReference type="EMBL" id="JADFTS010000005">
    <property type="protein sequence ID" value="KAF9604039.1"/>
    <property type="molecule type" value="Genomic_DNA"/>
</dbReference>
<name>A0A835HSV8_9MAGN</name>
<evidence type="ECO:0008006" key="4">
    <source>
        <dbReference type="Google" id="ProtNLM"/>
    </source>
</evidence>
<gene>
    <name evidence="2" type="ORF">IFM89_001399</name>
</gene>
<dbReference type="AlphaFoldDB" id="A0A835HSV8"/>
<organism evidence="2 3">
    <name type="scientific">Coptis chinensis</name>
    <dbReference type="NCBI Taxonomy" id="261450"/>
    <lineage>
        <taxon>Eukaryota</taxon>
        <taxon>Viridiplantae</taxon>
        <taxon>Streptophyta</taxon>
        <taxon>Embryophyta</taxon>
        <taxon>Tracheophyta</taxon>
        <taxon>Spermatophyta</taxon>
        <taxon>Magnoliopsida</taxon>
        <taxon>Ranunculales</taxon>
        <taxon>Ranunculaceae</taxon>
        <taxon>Coptidoideae</taxon>
        <taxon>Coptis</taxon>
    </lineage>
</organism>
<protein>
    <recommendedName>
        <fullName evidence="4">FAR1 domain-containing protein</fullName>
    </recommendedName>
</protein>
<evidence type="ECO:0000313" key="3">
    <source>
        <dbReference type="Proteomes" id="UP000631114"/>
    </source>
</evidence>
<evidence type="ECO:0000256" key="1">
    <source>
        <dbReference type="SAM" id="MobiDB-lite"/>
    </source>
</evidence>
<dbReference type="Proteomes" id="UP000631114">
    <property type="component" value="Unassembled WGS sequence"/>
</dbReference>
<comment type="caution">
    <text evidence="2">The sequence shown here is derived from an EMBL/GenBank/DDBJ whole genome shotgun (WGS) entry which is preliminary data.</text>
</comment>